<feature type="transmembrane region" description="Helical" evidence="1">
    <location>
        <begin position="171"/>
        <end position="191"/>
    </location>
</feature>
<gene>
    <name evidence="2" type="ORF">MUCCIDRAFT_92435</name>
</gene>
<evidence type="ECO:0000313" key="2">
    <source>
        <dbReference type="EMBL" id="OAD00165.1"/>
    </source>
</evidence>
<evidence type="ECO:0000256" key="1">
    <source>
        <dbReference type="SAM" id="Phobius"/>
    </source>
</evidence>
<feature type="transmembrane region" description="Helical" evidence="1">
    <location>
        <begin position="107"/>
        <end position="128"/>
    </location>
</feature>
<keyword evidence="1" id="KW-1133">Transmembrane helix</keyword>
<name>A0A168INW0_MUCCL</name>
<dbReference type="VEuPathDB" id="FungiDB:MUCCIDRAFT_92435"/>
<dbReference type="EMBL" id="AMYB01000007">
    <property type="protein sequence ID" value="OAD00165.1"/>
    <property type="molecule type" value="Genomic_DNA"/>
</dbReference>
<feature type="transmembrane region" description="Helical" evidence="1">
    <location>
        <begin position="198"/>
        <end position="216"/>
    </location>
</feature>
<reference evidence="2 3" key="1">
    <citation type="submission" date="2015-06" db="EMBL/GenBank/DDBJ databases">
        <title>Expansion of signal transduction pathways in fungi by whole-genome duplication.</title>
        <authorList>
            <consortium name="DOE Joint Genome Institute"/>
            <person name="Corrochano L.M."/>
            <person name="Kuo A."/>
            <person name="Marcet-Houben M."/>
            <person name="Polaino S."/>
            <person name="Salamov A."/>
            <person name="Villalobos J.M."/>
            <person name="Alvarez M.I."/>
            <person name="Avalos J."/>
            <person name="Benito E.P."/>
            <person name="Benoit I."/>
            <person name="Burger G."/>
            <person name="Camino L.P."/>
            <person name="Canovas D."/>
            <person name="Cerda-Olmedo E."/>
            <person name="Cheng J.-F."/>
            <person name="Dominguez A."/>
            <person name="Elias M."/>
            <person name="Eslava A.P."/>
            <person name="Glaser F."/>
            <person name="Grimwood J."/>
            <person name="Gutierrez G."/>
            <person name="Heitman J."/>
            <person name="Henrissat B."/>
            <person name="Iturriaga E.A."/>
            <person name="Lang B.F."/>
            <person name="Lavin J.L."/>
            <person name="Lee S."/>
            <person name="Li W."/>
            <person name="Lindquist E."/>
            <person name="Lopez-Garcia S."/>
            <person name="Luque E.M."/>
            <person name="Marcos A.T."/>
            <person name="Martin J."/>
            <person name="Mccluskey K."/>
            <person name="Medina H.R."/>
            <person name="Miralles-Duran A."/>
            <person name="Miyazaki A."/>
            <person name="Munoz-Torres E."/>
            <person name="Oguiza J.A."/>
            <person name="Ohm R."/>
            <person name="Olmedo M."/>
            <person name="Orejas M."/>
            <person name="Ortiz-Castellanos L."/>
            <person name="Pisabarro A.G."/>
            <person name="Rodriguez-Romero J."/>
            <person name="Ruiz-Herrera J."/>
            <person name="Ruiz-Vazquez R."/>
            <person name="Sanz C."/>
            <person name="Schackwitz W."/>
            <person name="Schmutz J."/>
            <person name="Shahriari M."/>
            <person name="Shelest E."/>
            <person name="Silva-Franco F."/>
            <person name="Soanes D."/>
            <person name="Syed K."/>
            <person name="Tagua V.G."/>
            <person name="Talbot N.J."/>
            <person name="Thon M."/>
            <person name="De Vries R.P."/>
            <person name="Wiebenga A."/>
            <person name="Yadav J.S."/>
            <person name="Braun E.L."/>
            <person name="Baker S."/>
            <person name="Garre V."/>
            <person name="Horwitz B."/>
            <person name="Torres-Martinez S."/>
            <person name="Idnurm A."/>
            <person name="Herrera-Estrella A."/>
            <person name="Gabaldon T."/>
            <person name="Grigoriev I.V."/>
        </authorList>
    </citation>
    <scope>NUCLEOTIDE SEQUENCE [LARGE SCALE GENOMIC DNA]</scope>
    <source>
        <strain evidence="2 3">CBS 277.49</strain>
    </source>
</reference>
<protein>
    <submittedName>
        <fullName evidence="2">Uncharacterized protein</fullName>
    </submittedName>
</protein>
<accession>A0A168INW0</accession>
<dbReference type="Proteomes" id="UP000077051">
    <property type="component" value="Unassembled WGS sequence"/>
</dbReference>
<evidence type="ECO:0000313" key="3">
    <source>
        <dbReference type="Proteomes" id="UP000077051"/>
    </source>
</evidence>
<keyword evidence="1" id="KW-0812">Transmembrane</keyword>
<organism evidence="2 3">
    <name type="scientific">Mucor lusitanicus CBS 277.49</name>
    <dbReference type="NCBI Taxonomy" id="747725"/>
    <lineage>
        <taxon>Eukaryota</taxon>
        <taxon>Fungi</taxon>
        <taxon>Fungi incertae sedis</taxon>
        <taxon>Mucoromycota</taxon>
        <taxon>Mucoromycotina</taxon>
        <taxon>Mucoromycetes</taxon>
        <taxon>Mucorales</taxon>
        <taxon>Mucorineae</taxon>
        <taxon>Mucoraceae</taxon>
        <taxon>Mucor</taxon>
    </lineage>
</organism>
<comment type="caution">
    <text evidence="2">The sequence shown here is derived from an EMBL/GenBank/DDBJ whole genome shotgun (WGS) entry which is preliminary data.</text>
</comment>
<dbReference type="OrthoDB" id="8249736at2759"/>
<sequence>MITYGTSTLGKPIVTSEGDEGSNPIRIAFLVLTFILASVNVGLVTSYFRTSNKMIQFRFFIKQNSKNSVFILAAYLLHTAIHTFHYIDNIRRPVAYFEPKYLYQKYIVSTMEITFYFNFPLTLCGVLFMKHLFKKGYIDYTYLIAYICSSLMSLMHYRIESPSRYSASVNFSIAGEGVSILLLICVAFMVRQKPEKKYHKLFIVSFFAILVCALISKNLGIWWMLAYLALFSVVIAKLTEGYMYETYERLPSTETQ</sequence>
<feature type="transmembrane region" description="Helical" evidence="1">
    <location>
        <begin position="27"/>
        <end position="48"/>
    </location>
</feature>
<dbReference type="AlphaFoldDB" id="A0A168INW0"/>
<feature type="transmembrane region" description="Helical" evidence="1">
    <location>
        <begin position="69"/>
        <end position="87"/>
    </location>
</feature>
<keyword evidence="3" id="KW-1185">Reference proteome</keyword>
<feature type="transmembrane region" description="Helical" evidence="1">
    <location>
        <begin position="140"/>
        <end position="159"/>
    </location>
</feature>
<keyword evidence="1" id="KW-0472">Membrane</keyword>
<proteinExistence type="predicted"/>